<reference evidence="1" key="1">
    <citation type="submission" date="2023-06" db="EMBL/GenBank/DDBJ databases">
        <title>Survivors Of The Sea: Transcriptome response of Skeletonema marinoi to long-term dormancy.</title>
        <authorList>
            <person name="Pinder M.I.M."/>
            <person name="Kourtchenko O."/>
            <person name="Robertson E.K."/>
            <person name="Larsson T."/>
            <person name="Maumus F."/>
            <person name="Osuna-Cruz C.M."/>
            <person name="Vancaester E."/>
            <person name="Stenow R."/>
            <person name="Vandepoele K."/>
            <person name="Ploug H."/>
            <person name="Bruchert V."/>
            <person name="Godhe A."/>
            <person name="Topel M."/>
        </authorList>
    </citation>
    <scope>NUCLEOTIDE SEQUENCE</scope>
    <source>
        <strain evidence="1">R05AC</strain>
    </source>
</reference>
<organism evidence="1 2">
    <name type="scientific">Skeletonema marinoi</name>
    <dbReference type="NCBI Taxonomy" id="267567"/>
    <lineage>
        <taxon>Eukaryota</taxon>
        <taxon>Sar</taxon>
        <taxon>Stramenopiles</taxon>
        <taxon>Ochrophyta</taxon>
        <taxon>Bacillariophyta</taxon>
        <taxon>Coscinodiscophyceae</taxon>
        <taxon>Thalassiosirophycidae</taxon>
        <taxon>Thalassiosirales</taxon>
        <taxon>Skeletonemataceae</taxon>
        <taxon>Skeletonema</taxon>
        <taxon>Skeletonema marinoi-dohrnii complex</taxon>
    </lineage>
</organism>
<evidence type="ECO:0000313" key="2">
    <source>
        <dbReference type="Proteomes" id="UP001224775"/>
    </source>
</evidence>
<sequence length="367" mass="41501">SVSVCVYNTQAFSIIHHASRSSRIVDGSVAPFKWQLHAESNPSCEVLLMDHFNINHEKGRHDALRAFYFDFLGCAIDPRKQENIELGNKTLWANIGMHQFHLPEGKPDAQVFDGVITLIHEDLSALMERYNDYLDGDEKFAPLKETEFMVGVLDDSLLMVTDPWGTEFNIMSSDDPEEDRASDVGAQPLIEGHKPSEGLKLEDLTVYVPHDANLEGIGRFYQHVLGAPAIEELGSESSISISMGERQTLTFQYHPDGPDTLVNHHDFSYDEQDEFPSNHGPHISLYVTDLAKAYQSAAKLGVTYVNPRFKRRAYSEGEALDQCMFRLIEIIDPLDENKEVILYLEHEVRSAKTRDGKKYKSCPLNEV</sequence>
<dbReference type="PANTHER" id="PTHR40280:SF1">
    <property type="entry name" value="VOC DOMAIN-CONTAINING PROTEIN"/>
    <property type="match status" value="1"/>
</dbReference>
<dbReference type="EMBL" id="JATAAI010000005">
    <property type="protein sequence ID" value="KAK1745989.1"/>
    <property type="molecule type" value="Genomic_DNA"/>
</dbReference>
<name>A0AAD8YG61_9STRA</name>
<dbReference type="SUPFAM" id="SSF54593">
    <property type="entry name" value="Glyoxalase/Bleomycin resistance protein/Dihydroxybiphenyl dioxygenase"/>
    <property type="match status" value="1"/>
</dbReference>
<gene>
    <name evidence="1" type="ORF">QTG54_003913</name>
</gene>
<dbReference type="Proteomes" id="UP001224775">
    <property type="component" value="Unassembled WGS sequence"/>
</dbReference>
<accession>A0AAD8YG61</accession>
<dbReference type="CDD" id="cd06587">
    <property type="entry name" value="VOC"/>
    <property type="match status" value="1"/>
</dbReference>
<dbReference type="InterPro" id="IPR029068">
    <property type="entry name" value="Glyas_Bleomycin-R_OHBP_Dase"/>
</dbReference>
<feature type="non-terminal residue" evidence="1">
    <location>
        <position position="1"/>
    </location>
</feature>
<dbReference type="PANTHER" id="PTHR40280">
    <property type="entry name" value="BLR6907 PROTEIN"/>
    <property type="match status" value="1"/>
</dbReference>
<evidence type="ECO:0008006" key="3">
    <source>
        <dbReference type="Google" id="ProtNLM"/>
    </source>
</evidence>
<proteinExistence type="predicted"/>
<evidence type="ECO:0000313" key="1">
    <source>
        <dbReference type="EMBL" id="KAK1745989.1"/>
    </source>
</evidence>
<comment type="caution">
    <text evidence="1">The sequence shown here is derived from an EMBL/GenBank/DDBJ whole genome shotgun (WGS) entry which is preliminary data.</text>
</comment>
<dbReference type="Gene3D" id="3.10.180.10">
    <property type="entry name" value="2,3-Dihydroxybiphenyl 1,2-Dioxygenase, domain 1"/>
    <property type="match status" value="2"/>
</dbReference>
<keyword evidence="2" id="KW-1185">Reference proteome</keyword>
<dbReference type="AlphaFoldDB" id="A0AAD8YG61"/>
<protein>
    <recommendedName>
        <fullName evidence="3">VOC domain-containing protein</fullName>
    </recommendedName>
</protein>